<proteinExistence type="predicted"/>
<dbReference type="InterPro" id="IPR045584">
    <property type="entry name" value="Pilin-like"/>
</dbReference>
<dbReference type="Pfam" id="PF07963">
    <property type="entry name" value="N_methyl"/>
    <property type="match status" value="1"/>
</dbReference>
<gene>
    <name evidence="2" type="ORF">D3877_21770</name>
</gene>
<reference evidence="2 3" key="1">
    <citation type="submission" date="2018-09" db="EMBL/GenBank/DDBJ databases">
        <authorList>
            <person name="Zhu H."/>
        </authorList>
    </citation>
    <scope>NUCLEOTIDE SEQUENCE [LARGE SCALE GENOMIC DNA]</scope>
    <source>
        <strain evidence="2 3">K2W22B-5</strain>
    </source>
</reference>
<dbReference type="Proteomes" id="UP000283458">
    <property type="component" value="Unassembled WGS sequence"/>
</dbReference>
<dbReference type="RefSeq" id="WP_119832865.1">
    <property type="nucleotide sequence ID" value="NZ_QYUL01000003.1"/>
</dbReference>
<evidence type="ECO:0000256" key="1">
    <source>
        <dbReference type="SAM" id="Phobius"/>
    </source>
</evidence>
<evidence type="ECO:0000313" key="2">
    <source>
        <dbReference type="EMBL" id="RJF79406.1"/>
    </source>
</evidence>
<dbReference type="OrthoDB" id="8220660at2"/>
<dbReference type="NCBIfam" id="TIGR02532">
    <property type="entry name" value="IV_pilin_GFxxxE"/>
    <property type="match status" value="1"/>
</dbReference>
<evidence type="ECO:0000313" key="3">
    <source>
        <dbReference type="Proteomes" id="UP000283458"/>
    </source>
</evidence>
<dbReference type="SUPFAM" id="SSF54523">
    <property type="entry name" value="Pili subunits"/>
    <property type="match status" value="1"/>
</dbReference>
<organism evidence="2 3">
    <name type="scientific">Azospirillum cavernae</name>
    <dbReference type="NCBI Taxonomy" id="2320860"/>
    <lineage>
        <taxon>Bacteria</taxon>
        <taxon>Pseudomonadati</taxon>
        <taxon>Pseudomonadota</taxon>
        <taxon>Alphaproteobacteria</taxon>
        <taxon>Rhodospirillales</taxon>
        <taxon>Azospirillaceae</taxon>
        <taxon>Azospirillum</taxon>
    </lineage>
</organism>
<dbReference type="PROSITE" id="PS00409">
    <property type="entry name" value="PROKAR_NTER_METHYL"/>
    <property type="match status" value="1"/>
</dbReference>
<feature type="transmembrane region" description="Helical" evidence="1">
    <location>
        <begin position="20"/>
        <end position="41"/>
    </location>
</feature>
<sequence length="224" mass="24039">MTRANAPTNHPQAGFTLIELLVAMTLLGLVLGAAAGGVQLAGRAHERGTAMLAETAAFAVTEDLLRRQIGRGFPLAVGLAREATYVFTGETAQLATPVFGDPAREGAGLHLAVFRVEDSPSGARLVYREHRLLTRPGIQALEPPLRAATLLDGPYRLALGYHDGARWLDRWSAKQDLPHLVRLSLRGLDGKTLWPDIVIRPHSDGDRGCLSAAPLLCRDAPIPP</sequence>
<keyword evidence="1" id="KW-0472">Membrane</keyword>
<keyword evidence="1" id="KW-1133">Transmembrane helix</keyword>
<name>A0A418VSF7_9PROT</name>
<keyword evidence="1" id="KW-0812">Transmembrane</keyword>
<dbReference type="AlphaFoldDB" id="A0A418VSF7"/>
<comment type="caution">
    <text evidence="2">The sequence shown here is derived from an EMBL/GenBank/DDBJ whole genome shotgun (WGS) entry which is preliminary data.</text>
</comment>
<protein>
    <submittedName>
        <fullName evidence="2">Prepilin-type N-terminal cleavage/methylation domain-containing protein</fullName>
    </submittedName>
</protein>
<accession>A0A418VSF7</accession>
<keyword evidence="3" id="KW-1185">Reference proteome</keyword>
<dbReference type="InterPro" id="IPR012902">
    <property type="entry name" value="N_methyl_site"/>
</dbReference>
<dbReference type="EMBL" id="QYUL01000003">
    <property type="protein sequence ID" value="RJF79406.1"/>
    <property type="molecule type" value="Genomic_DNA"/>
</dbReference>